<comment type="caution">
    <text evidence="3">The sequence shown here is derived from an EMBL/GenBank/DDBJ whole genome shotgun (WGS) entry which is preliminary data.</text>
</comment>
<evidence type="ECO:0000313" key="3">
    <source>
        <dbReference type="EMBL" id="TAA31316.1"/>
    </source>
</evidence>
<dbReference type="InterPro" id="IPR006860">
    <property type="entry name" value="FecR"/>
</dbReference>
<dbReference type="AlphaFoldDB" id="A0A4Q8LMQ2"/>
<proteinExistence type="predicted"/>
<protein>
    <recommendedName>
        <fullName evidence="2">FecR protein domain-containing protein</fullName>
    </recommendedName>
</protein>
<dbReference type="GO" id="GO:0016989">
    <property type="term" value="F:sigma factor antagonist activity"/>
    <property type="evidence" value="ECO:0007669"/>
    <property type="project" value="TreeGrafter"/>
</dbReference>
<evidence type="ECO:0000259" key="2">
    <source>
        <dbReference type="Pfam" id="PF04773"/>
    </source>
</evidence>
<name>A0A4Q8LMQ2_9GAMM</name>
<dbReference type="Gene3D" id="3.55.50.30">
    <property type="match status" value="1"/>
</dbReference>
<keyword evidence="1" id="KW-0472">Membrane</keyword>
<dbReference type="Proteomes" id="UP000291286">
    <property type="component" value="Unassembled WGS sequence"/>
</dbReference>
<reference evidence="3 4" key="1">
    <citation type="submission" date="2019-02" db="EMBL/GenBank/DDBJ databases">
        <title>WGS of Pseudoxanthomonas species novum from clinical isolates.</title>
        <authorList>
            <person name="Bernier A.-M."/>
            <person name="Bernard K."/>
            <person name="Vachon A."/>
        </authorList>
    </citation>
    <scope>NUCLEOTIDE SEQUENCE [LARGE SCALE GENOMIC DNA]</scope>
    <source>
        <strain evidence="3 4">NML171202</strain>
    </source>
</reference>
<keyword evidence="1" id="KW-0812">Transmembrane</keyword>
<dbReference type="Gene3D" id="2.60.120.1440">
    <property type="match status" value="1"/>
</dbReference>
<organism evidence="3 4">
    <name type="scientific">Pseudoxanthomonas winnipegensis</name>
    <dbReference type="NCBI Taxonomy" id="2480810"/>
    <lineage>
        <taxon>Bacteria</taxon>
        <taxon>Pseudomonadati</taxon>
        <taxon>Pseudomonadota</taxon>
        <taxon>Gammaproteobacteria</taxon>
        <taxon>Lysobacterales</taxon>
        <taxon>Lysobacteraceae</taxon>
        <taxon>Pseudoxanthomonas</taxon>
    </lineage>
</organism>
<dbReference type="InterPro" id="IPR012373">
    <property type="entry name" value="Ferrdict_sens_TM"/>
</dbReference>
<sequence>MLAPAQPDDSVFEQAVHWILRLEADADDAGTRRAHAAWLALAPQAHAQAMAEARAMLGVLQAPAAAVGDELGIEAASAAAPVALRPTARDVSLSGPRRSRRPAYAAAAALVLAVGGGAWLSGGGLDRLRSDAYTRVGEIRELRLDDGSVVTLNTDSAIAVDLRANLRSVRLLRGEALFQVTHDPHRPFVVDSAGGSARVLGTRFDVRVQGDAAEVGVINGRVAVRAPDGGEGTVLSAGQRAHLHGDRVRREASVDPLAVGAWQRRQLVFSATPLAQVLEELSRYRHERILVRDANLRALPVTGALDIADPERALRTLLDSLHLDALDLGVVTLVGRRTPDASARADAQRMNAK</sequence>
<accession>A0A4Q8LMQ2</accession>
<dbReference type="Pfam" id="PF04773">
    <property type="entry name" value="FecR"/>
    <property type="match status" value="1"/>
</dbReference>
<dbReference type="PANTHER" id="PTHR30273">
    <property type="entry name" value="PERIPLASMIC SIGNAL SENSOR AND SIGMA FACTOR ACTIVATOR FECR-RELATED"/>
    <property type="match status" value="1"/>
</dbReference>
<dbReference type="EMBL" id="SHMB01000002">
    <property type="protein sequence ID" value="TAA31316.1"/>
    <property type="molecule type" value="Genomic_DNA"/>
</dbReference>
<dbReference type="PIRSF" id="PIRSF018266">
    <property type="entry name" value="FecR"/>
    <property type="match status" value="1"/>
</dbReference>
<gene>
    <name evidence="3" type="ORF">EA661_07005</name>
</gene>
<evidence type="ECO:0000256" key="1">
    <source>
        <dbReference type="SAM" id="Phobius"/>
    </source>
</evidence>
<dbReference type="PANTHER" id="PTHR30273:SF2">
    <property type="entry name" value="PROTEIN FECR"/>
    <property type="match status" value="1"/>
</dbReference>
<feature type="domain" description="FecR protein" evidence="2">
    <location>
        <begin position="133"/>
        <end position="222"/>
    </location>
</feature>
<keyword evidence="1" id="KW-1133">Transmembrane helix</keyword>
<evidence type="ECO:0000313" key="4">
    <source>
        <dbReference type="Proteomes" id="UP000291286"/>
    </source>
</evidence>
<dbReference type="RefSeq" id="WP_130517106.1">
    <property type="nucleotide sequence ID" value="NZ_SHMA01000003.1"/>
</dbReference>
<feature type="transmembrane region" description="Helical" evidence="1">
    <location>
        <begin position="103"/>
        <end position="120"/>
    </location>
</feature>